<dbReference type="Proteomes" id="UP000070404">
    <property type="component" value="Unassembled WGS sequence"/>
</dbReference>
<dbReference type="AlphaFoldDB" id="A0A133VKA4"/>
<evidence type="ECO:0000313" key="2">
    <source>
        <dbReference type="Proteomes" id="UP000070404"/>
    </source>
</evidence>
<protein>
    <submittedName>
        <fullName evidence="1">Uncharacterized protein</fullName>
    </submittedName>
</protein>
<gene>
    <name evidence="1" type="ORF">AKJ52_01370</name>
</gene>
<accession>A0A133VKA4</accession>
<keyword evidence="2" id="KW-1185">Reference proteome</keyword>
<name>A0A133VKA4_9EURY</name>
<comment type="caution">
    <text evidence="1">The sequence shown here is derived from an EMBL/GenBank/DDBJ whole genome shotgun (WGS) entry which is preliminary data.</text>
</comment>
<proteinExistence type="predicted"/>
<sequence>MEARTDTVKEKDPIAWIEMKHYGDIVEIKQDIRELSKRVNFEITRFETCKSPDSRNGNIIIRAYTDTFEKIPRDKLPIVRKWLSREIYWTQHVCNAKAKIETN</sequence>
<organism evidence="1 2">
    <name type="scientific">candidate division MSBL1 archaeon SCGC-AAA382C18</name>
    <dbReference type="NCBI Taxonomy" id="1698281"/>
    <lineage>
        <taxon>Archaea</taxon>
        <taxon>Methanobacteriati</taxon>
        <taxon>Methanobacteriota</taxon>
        <taxon>candidate division MSBL1</taxon>
    </lineage>
</organism>
<evidence type="ECO:0000313" key="1">
    <source>
        <dbReference type="EMBL" id="KXB06875.1"/>
    </source>
</evidence>
<reference evidence="1 2" key="1">
    <citation type="journal article" date="2016" name="Sci. Rep.">
        <title>Metabolic traits of an uncultured archaeal lineage -MSBL1- from brine pools of the Red Sea.</title>
        <authorList>
            <person name="Mwirichia R."/>
            <person name="Alam I."/>
            <person name="Rashid M."/>
            <person name="Vinu M."/>
            <person name="Ba-Alawi W."/>
            <person name="Anthony Kamau A."/>
            <person name="Kamanda Ngugi D."/>
            <person name="Goker M."/>
            <person name="Klenk H.P."/>
            <person name="Bajic V."/>
            <person name="Stingl U."/>
        </authorList>
    </citation>
    <scope>NUCLEOTIDE SEQUENCE [LARGE SCALE GENOMIC DNA]</scope>
    <source>
        <strain evidence="1">SCGC-AAA382C18</strain>
    </source>
</reference>
<dbReference type="EMBL" id="LHYF01000019">
    <property type="protein sequence ID" value="KXB06875.1"/>
    <property type="molecule type" value="Genomic_DNA"/>
</dbReference>